<dbReference type="Gene3D" id="3.40.50.10860">
    <property type="entry name" value="Leucine Dehydrogenase, chain A, domain 1"/>
    <property type="match status" value="1"/>
</dbReference>
<feature type="binding site" evidence="8">
    <location>
        <position position="223"/>
    </location>
    <ligand>
        <name>NADP(+)</name>
        <dbReference type="ChEBI" id="CHEBI:58349"/>
    </ligand>
</feature>
<feature type="binding site" evidence="8">
    <location>
        <begin position="157"/>
        <end position="162"/>
    </location>
    <ligand>
        <name>NADP(+)</name>
        <dbReference type="ChEBI" id="CHEBI:58349"/>
    </ligand>
</feature>
<dbReference type="GO" id="GO:0004764">
    <property type="term" value="F:shikimate 3-dehydrogenase (NADP+) activity"/>
    <property type="evidence" value="ECO:0007669"/>
    <property type="project" value="UniProtKB-EC"/>
</dbReference>
<proteinExistence type="inferred from homology"/>
<name>A0ABR6YJZ5_9BURK</name>
<evidence type="ECO:0000259" key="11">
    <source>
        <dbReference type="Pfam" id="PF18317"/>
    </source>
</evidence>
<dbReference type="Pfam" id="PF08501">
    <property type="entry name" value="Shikimate_dh_N"/>
    <property type="match status" value="1"/>
</dbReference>
<dbReference type="NCBIfam" id="NF001310">
    <property type="entry name" value="PRK00258.1-2"/>
    <property type="match status" value="1"/>
</dbReference>
<keyword evidence="3 8" id="KW-0028">Amino-acid biosynthesis</keyword>
<dbReference type="InterPro" id="IPR022893">
    <property type="entry name" value="Shikimate_DH_fam"/>
</dbReference>
<gene>
    <name evidence="8 12" type="primary">aroE</name>
    <name evidence="12" type="ORF">H8K27_03695</name>
</gene>
<dbReference type="RefSeq" id="WP_186861827.1">
    <property type="nucleotide sequence ID" value="NZ_JACOGC010000001.1"/>
</dbReference>
<feature type="domain" description="SDH C-terminal" evidence="11">
    <location>
        <begin position="246"/>
        <end position="276"/>
    </location>
</feature>
<dbReference type="EMBL" id="JACOGC010000001">
    <property type="protein sequence ID" value="MBC3884226.1"/>
    <property type="molecule type" value="Genomic_DNA"/>
</dbReference>
<dbReference type="InterPro" id="IPR013708">
    <property type="entry name" value="Shikimate_DH-bd_N"/>
</dbReference>
<accession>A0ABR6YJZ5</accession>
<evidence type="ECO:0000256" key="5">
    <source>
        <dbReference type="ARBA" id="ARBA00023002"/>
    </source>
</evidence>
<sequence>MNTASTEKDRYVVIGNPIAHSKSPLIHAAFAAQTGQQMDYQHLLAPLDGFAASVNAFRAQGGLGANVTVPFKLEACALATRLTPRAAAAGAVNTLQFSDTQILGDNTDGIGLVTDIVRNAGVTLHGKRILLLGAGGAARGAVLPLLEQLPAELVIANRTVARARELQQLATARMPAVPVSAYGIEAVPGHFDVVINATSASLQDAVPALPAGALDARTLAYDMMYGTQPTAFLRFAAQHGAQCRDGLGMLVEQAAEAFALWRGVRPDTAGVLQQLRAGLQSAAG</sequence>
<comment type="similarity">
    <text evidence="8">Belongs to the shikimate dehydrogenase family.</text>
</comment>
<comment type="subunit">
    <text evidence="8">Homodimer.</text>
</comment>
<evidence type="ECO:0000256" key="1">
    <source>
        <dbReference type="ARBA" id="ARBA00004871"/>
    </source>
</evidence>
<dbReference type="Pfam" id="PF18317">
    <property type="entry name" value="SDH_C"/>
    <property type="match status" value="1"/>
</dbReference>
<dbReference type="InterPro" id="IPR036291">
    <property type="entry name" value="NAD(P)-bd_dom_sf"/>
</dbReference>
<comment type="caution">
    <text evidence="12">The sequence shown here is derived from an EMBL/GenBank/DDBJ whole genome shotgun (WGS) entry which is preliminary data.</text>
</comment>
<evidence type="ECO:0000256" key="8">
    <source>
        <dbReference type="HAMAP-Rule" id="MF_00222"/>
    </source>
</evidence>
<feature type="binding site" evidence="8">
    <location>
        <begin position="21"/>
        <end position="23"/>
    </location>
    <ligand>
        <name>shikimate</name>
        <dbReference type="ChEBI" id="CHEBI:36208"/>
    </ligand>
</feature>
<evidence type="ECO:0000256" key="7">
    <source>
        <dbReference type="ARBA" id="ARBA00049442"/>
    </source>
</evidence>
<dbReference type="InterPro" id="IPR041121">
    <property type="entry name" value="SDH_C"/>
</dbReference>
<dbReference type="Gene3D" id="3.40.50.720">
    <property type="entry name" value="NAD(P)-binding Rossmann-like Domain"/>
    <property type="match status" value="1"/>
</dbReference>
<evidence type="ECO:0000259" key="9">
    <source>
        <dbReference type="Pfam" id="PF01488"/>
    </source>
</evidence>
<keyword evidence="13" id="KW-1185">Reference proteome</keyword>
<evidence type="ECO:0000256" key="4">
    <source>
        <dbReference type="ARBA" id="ARBA00022857"/>
    </source>
</evidence>
<protein>
    <recommendedName>
        <fullName evidence="2 8">Shikimate dehydrogenase (NADP(+))</fullName>
        <shortName evidence="8">SDH</shortName>
        <ecNumber evidence="2 8">1.1.1.25</ecNumber>
    </recommendedName>
</protein>
<keyword evidence="5 8" id="KW-0560">Oxidoreductase</keyword>
<dbReference type="Proteomes" id="UP000613113">
    <property type="component" value="Unassembled WGS sequence"/>
</dbReference>
<comment type="function">
    <text evidence="8">Involved in the biosynthesis of the chorismate, which leads to the biosynthesis of aromatic amino acids. Catalyzes the reversible NADPH linked reduction of 3-dehydroshikimate (DHSA) to yield shikimate (SA).</text>
</comment>
<dbReference type="EC" id="1.1.1.25" evidence="2 8"/>
<dbReference type="PANTHER" id="PTHR21089:SF1">
    <property type="entry name" value="BIFUNCTIONAL 3-DEHYDROQUINATE DEHYDRATASE_SHIKIMATE DEHYDROGENASE, CHLOROPLASTIC"/>
    <property type="match status" value="1"/>
</dbReference>
<evidence type="ECO:0000313" key="13">
    <source>
        <dbReference type="Proteomes" id="UP000613113"/>
    </source>
</evidence>
<dbReference type="Pfam" id="PF01488">
    <property type="entry name" value="Shikimate_DH"/>
    <property type="match status" value="1"/>
</dbReference>
<feature type="domain" description="Shikimate dehydrogenase substrate binding N-terminal" evidence="10">
    <location>
        <begin position="13"/>
        <end position="95"/>
    </location>
</feature>
<feature type="binding site" evidence="8">
    <location>
        <begin position="133"/>
        <end position="137"/>
    </location>
    <ligand>
        <name>NADP(+)</name>
        <dbReference type="ChEBI" id="CHEBI:58349"/>
    </ligand>
</feature>
<comment type="catalytic activity">
    <reaction evidence="7 8">
        <text>shikimate + NADP(+) = 3-dehydroshikimate + NADPH + H(+)</text>
        <dbReference type="Rhea" id="RHEA:17737"/>
        <dbReference type="ChEBI" id="CHEBI:15378"/>
        <dbReference type="ChEBI" id="CHEBI:16630"/>
        <dbReference type="ChEBI" id="CHEBI:36208"/>
        <dbReference type="ChEBI" id="CHEBI:57783"/>
        <dbReference type="ChEBI" id="CHEBI:58349"/>
        <dbReference type="EC" id="1.1.1.25"/>
    </reaction>
</comment>
<evidence type="ECO:0000256" key="3">
    <source>
        <dbReference type="ARBA" id="ARBA00022605"/>
    </source>
</evidence>
<dbReference type="SUPFAM" id="SSF53223">
    <property type="entry name" value="Aminoacid dehydrogenase-like, N-terminal domain"/>
    <property type="match status" value="1"/>
</dbReference>
<feature type="binding site" evidence="8">
    <location>
        <position position="225"/>
    </location>
    <ligand>
        <name>shikimate</name>
        <dbReference type="ChEBI" id="CHEBI:36208"/>
    </ligand>
</feature>
<dbReference type="PANTHER" id="PTHR21089">
    <property type="entry name" value="SHIKIMATE DEHYDROGENASE"/>
    <property type="match status" value="1"/>
</dbReference>
<dbReference type="NCBIfam" id="TIGR00507">
    <property type="entry name" value="aroE"/>
    <property type="match status" value="1"/>
</dbReference>
<feature type="domain" description="Quinate/shikimate 5-dehydrogenase/glutamyl-tRNA reductase" evidence="9">
    <location>
        <begin position="123"/>
        <end position="201"/>
    </location>
</feature>
<feature type="binding site" evidence="8">
    <location>
        <position position="108"/>
    </location>
    <ligand>
        <name>shikimate</name>
        <dbReference type="ChEBI" id="CHEBI:36208"/>
    </ligand>
</feature>
<reference evidence="12 13" key="1">
    <citation type="submission" date="2020-08" db="EMBL/GenBank/DDBJ databases">
        <title>Novel species isolated from subtropical streams in China.</title>
        <authorList>
            <person name="Lu H."/>
        </authorList>
    </citation>
    <scope>NUCLEOTIDE SEQUENCE [LARGE SCALE GENOMIC DNA]</scope>
    <source>
        <strain evidence="12 13">FT31W</strain>
    </source>
</reference>
<dbReference type="HAMAP" id="MF_00222">
    <property type="entry name" value="Shikimate_DH_AroE"/>
    <property type="match status" value="1"/>
</dbReference>
<comment type="pathway">
    <text evidence="1 8">Metabolic intermediate biosynthesis; chorismate biosynthesis; chorismate from D-erythrose 4-phosphate and phosphoenolpyruvate: step 4/7.</text>
</comment>
<feature type="binding site" evidence="8">
    <location>
        <position position="68"/>
    </location>
    <ligand>
        <name>shikimate</name>
        <dbReference type="ChEBI" id="CHEBI:36208"/>
    </ligand>
</feature>
<dbReference type="SUPFAM" id="SSF51735">
    <property type="entry name" value="NAD(P)-binding Rossmann-fold domains"/>
    <property type="match status" value="1"/>
</dbReference>
<feature type="active site" description="Proton acceptor" evidence="8">
    <location>
        <position position="72"/>
    </location>
</feature>
<evidence type="ECO:0000313" key="12">
    <source>
        <dbReference type="EMBL" id="MBC3884226.1"/>
    </source>
</evidence>
<feature type="binding site" evidence="8">
    <location>
        <position position="246"/>
    </location>
    <ligand>
        <name>NADP(+)</name>
        <dbReference type="ChEBI" id="CHEBI:58349"/>
    </ligand>
</feature>
<evidence type="ECO:0000259" key="10">
    <source>
        <dbReference type="Pfam" id="PF08501"/>
    </source>
</evidence>
<keyword evidence="6 8" id="KW-0057">Aromatic amino acid biosynthesis</keyword>
<evidence type="ECO:0000256" key="2">
    <source>
        <dbReference type="ARBA" id="ARBA00012962"/>
    </source>
</evidence>
<keyword evidence="4 8" id="KW-0521">NADP</keyword>
<evidence type="ECO:0000256" key="6">
    <source>
        <dbReference type="ARBA" id="ARBA00023141"/>
    </source>
</evidence>
<dbReference type="CDD" id="cd01065">
    <property type="entry name" value="NAD_bind_Shikimate_DH"/>
    <property type="match status" value="1"/>
</dbReference>
<dbReference type="InterPro" id="IPR011342">
    <property type="entry name" value="Shikimate_DH"/>
</dbReference>
<feature type="binding site" evidence="8">
    <location>
        <position position="93"/>
    </location>
    <ligand>
        <name>shikimate</name>
        <dbReference type="ChEBI" id="CHEBI:36208"/>
    </ligand>
</feature>
<dbReference type="InterPro" id="IPR006151">
    <property type="entry name" value="Shikm_DH/Glu-tRNA_Rdtase"/>
</dbReference>
<comment type="caution">
    <text evidence="8">Lacks conserved residue(s) required for the propagation of feature annotation.</text>
</comment>
<organism evidence="12 13">
    <name type="scientific">Undibacterium griseum</name>
    <dbReference type="NCBI Taxonomy" id="2762295"/>
    <lineage>
        <taxon>Bacteria</taxon>
        <taxon>Pseudomonadati</taxon>
        <taxon>Pseudomonadota</taxon>
        <taxon>Betaproteobacteria</taxon>
        <taxon>Burkholderiales</taxon>
        <taxon>Oxalobacteraceae</taxon>
        <taxon>Undibacterium</taxon>
    </lineage>
</organism>
<dbReference type="InterPro" id="IPR046346">
    <property type="entry name" value="Aminoacid_DH-like_N_sf"/>
</dbReference>
<feature type="binding site" evidence="8">
    <location>
        <position position="253"/>
    </location>
    <ligand>
        <name>shikimate</name>
        <dbReference type="ChEBI" id="CHEBI:36208"/>
    </ligand>
</feature>